<evidence type="ECO:0000256" key="2">
    <source>
        <dbReference type="ARBA" id="ARBA00005876"/>
    </source>
</evidence>
<organism evidence="8 9">
    <name type="scientific">Trichogramma kaykai</name>
    <dbReference type="NCBI Taxonomy" id="54128"/>
    <lineage>
        <taxon>Eukaryota</taxon>
        <taxon>Metazoa</taxon>
        <taxon>Ecdysozoa</taxon>
        <taxon>Arthropoda</taxon>
        <taxon>Hexapoda</taxon>
        <taxon>Insecta</taxon>
        <taxon>Pterygota</taxon>
        <taxon>Neoptera</taxon>
        <taxon>Endopterygota</taxon>
        <taxon>Hymenoptera</taxon>
        <taxon>Apocrita</taxon>
        <taxon>Proctotrupomorpha</taxon>
        <taxon>Chalcidoidea</taxon>
        <taxon>Trichogrammatidae</taxon>
        <taxon>Trichogramma</taxon>
    </lineage>
</organism>
<comment type="subcellular location">
    <subcellularLocation>
        <location evidence="1">Membrane</location>
        <topology evidence="1">Single-pass type II membrane protein</topology>
    </subcellularLocation>
</comment>
<keyword evidence="6 7" id="KW-0472">Membrane</keyword>
<dbReference type="EMBL" id="JBJJXI010000018">
    <property type="protein sequence ID" value="KAL3406975.1"/>
    <property type="molecule type" value="Genomic_DNA"/>
</dbReference>
<dbReference type="PANTHER" id="PTHR11523">
    <property type="entry name" value="SODIUM/POTASSIUM-DEPENDENT ATPASE BETA SUBUNIT"/>
    <property type="match status" value="1"/>
</dbReference>
<evidence type="ECO:0000256" key="1">
    <source>
        <dbReference type="ARBA" id="ARBA00004606"/>
    </source>
</evidence>
<gene>
    <name evidence="8" type="ORF">TKK_001073</name>
</gene>
<reference evidence="8 9" key="1">
    <citation type="journal article" date="2024" name="bioRxiv">
        <title>A reference genome for Trichogramma kaykai: A tiny desert-dwelling parasitoid wasp with competing sex-ratio distorters.</title>
        <authorList>
            <person name="Culotta J."/>
            <person name="Lindsey A.R."/>
        </authorList>
    </citation>
    <scope>NUCLEOTIDE SEQUENCE [LARGE SCALE GENOMIC DNA]</scope>
    <source>
        <strain evidence="8 9">KSX58</strain>
    </source>
</reference>
<evidence type="ECO:0000313" key="9">
    <source>
        <dbReference type="Proteomes" id="UP001627154"/>
    </source>
</evidence>
<keyword evidence="4" id="KW-0735">Signal-anchor</keyword>
<dbReference type="InterPro" id="IPR038702">
    <property type="entry name" value="Na/K_ATPase_sub_beta_sf"/>
</dbReference>
<dbReference type="PANTHER" id="PTHR11523:SF28">
    <property type="entry name" value="NA_K-ATPASE BETA SUBUNIT ISOFORM 4-RELATED"/>
    <property type="match status" value="1"/>
</dbReference>
<dbReference type="AlphaFoldDB" id="A0ABD2XP52"/>
<evidence type="ECO:0008006" key="10">
    <source>
        <dbReference type="Google" id="ProtNLM"/>
    </source>
</evidence>
<evidence type="ECO:0000256" key="4">
    <source>
        <dbReference type="ARBA" id="ARBA00022968"/>
    </source>
</evidence>
<dbReference type="Pfam" id="PF00287">
    <property type="entry name" value="Na_K-ATPase"/>
    <property type="match status" value="1"/>
</dbReference>
<comment type="caution">
    <text evidence="8">The sequence shown here is derived from an EMBL/GenBank/DDBJ whole genome shotgun (WGS) entry which is preliminary data.</text>
</comment>
<evidence type="ECO:0000256" key="5">
    <source>
        <dbReference type="ARBA" id="ARBA00022989"/>
    </source>
</evidence>
<evidence type="ECO:0000313" key="8">
    <source>
        <dbReference type="EMBL" id="KAL3406975.1"/>
    </source>
</evidence>
<dbReference type="InterPro" id="IPR000402">
    <property type="entry name" value="Na/K_ATPase_sub_beta"/>
</dbReference>
<feature type="transmembrane region" description="Helical" evidence="7">
    <location>
        <begin position="12"/>
        <end position="32"/>
    </location>
</feature>
<keyword evidence="3 7" id="KW-0812">Transmembrane</keyword>
<comment type="similarity">
    <text evidence="2">Belongs to the X(+)/potassium ATPases subunit beta family.</text>
</comment>
<evidence type="ECO:0000256" key="3">
    <source>
        <dbReference type="ARBA" id="ARBA00022692"/>
    </source>
</evidence>
<name>A0ABD2XP52_9HYME</name>
<dbReference type="GO" id="GO:0016020">
    <property type="term" value="C:membrane"/>
    <property type="evidence" value="ECO:0007669"/>
    <property type="project" value="UniProtKB-SubCell"/>
</dbReference>
<dbReference type="Gene3D" id="2.60.40.1660">
    <property type="entry name" value="Na, k-atpase alpha subunit"/>
    <property type="match status" value="1"/>
</dbReference>
<keyword evidence="9" id="KW-1185">Reference proteome</keyword>
<evidence type="ECO:0000256" key="7">
    <source>
        <dbReference type="SAM" id="Phobius"/>
    </source>
</evidence>
<proteinExistence type="inferred from homology"/>
<evidence type="ECO:0000256" key="6">
    <source>
        <dbReference type="ARBA" id="ARBA00023136"/>
    </source>
</evidence>
<accession>A0ABD2XP52</accession>
<sequence>MSFATTKAANVGLFYLCFYGVLFAAFFVQLWATLKYVQSHDGPVYSYNKPTPRLWLGSGYEIDYLSSGISVKPDDIMARSNPPLILVSESTQRKSKAKSYIIAVRDMLGEYRNAPPDKYEHECDERVLRDPSKKAAGGGGQEEPTKPCYFDLAKLGACAKSPYGYAPPIVDPCVYIKFNKVLKGVPIFYTQASQLPSDMPDWLKRVVRKSDKPHVWLSCNGTSFEDTLHMGEIEYLPGPGFPVQYFPYDGHPDYLSPMVALKFSRPAVNELINIDCTTWAHNIDRSYKFRFRMLIKV</sequence>
<protein>
    <recommendedName>
        <fullName evidence="10">Sodium/potassium-transporting ATPase subunit beta</fullName>
    </recommendedName>
</protein>
<keyword evidence="5 7" id="KW-1133">Transmembrane helix</keyword>
<dbReference type="Proteomes" id="UP001627154">
    <property type="component" value="Unassembled WGS sequence"/>
</dbReference>